<feature type="compositionally biased region" description="Polar residues" evidence="1">
    <location>
        <begin position="12"/>
        <end position="21"/>
    </location>
</feature>
<evidence type="ECO:0000313" key="2">
    <source>
        <dbReference type="Proteomes" id="UP000887578"/>
    </source>
</evidence>
<reference evidence="3" key="1">
    <citation type="submission" date="2022-11" db="UniProtKB">
        <authorList>
            <consortium name="WormBaseParasite"/>
        </authorList>
    </citation>
    <scope>IDENTIFICATION</scope>
</reference>
<dbReference type="AlphaFoldDB" id="A0A914PGT3"/>
<protein>
    <submittedName>
        <fullName evidence="3">Uncharacterized protein</fullName>
    </submittedName>
</protein>
<organism evidence="2 3">
    <name type="scientific">Panagrolaimus davidi</name>
    <dbReference type="NCBI Taxonomy" id="227884"/>
    <lineage>
        <taxon>Eukaryota</taxon>
        <taxon>Metazoa</taxon>
        <taxon>Ecdysozoa</taxon>
        <taxon>Nematoda</taxon>
        <taxon>Chromadorea</taxon>
        <taxon>Rhabditida</taxon>
        <taxon>Tylenchina</taxon>
        <taxon>Panagrolaimomorpha</taxon>
        <taxon>Panagrolaimoidea</taxon>
        <taxon>Panagrolaimidae</taxon>
        <taxon>Panagrolaimus</taxon>
    </lineage>
</organism>
<evidence type="ECO:0000256" key="1">
    <source>
        <dbReference type="SAM" id="MobiDB-lite"/>
    </source>
</evidence>
<name>A0A914PGT3_9BILA</name>
<feature type="compositionally biased region" description="Basic residues" evidence="1">
    <location>
        <begin position="1"/>
        <end position="11"/>
    </location>
</feature>
<dbReference type="WBParaSite" id="PDA_v2.g13985.t1">
    <property type="protein sequence ID" value="PDA_v2.g13985.t1"/>
    <property type="gene ID" value="PDA_v2.g13985"/>
</dbReference>
<proteinExistence type="predicted"/>
<feature type="compositionally biased region" description="Basic and acidic residues" evidence="1">
    <location>
        <begin position="31"/>
        <end position="44"/>
    </location>
</feature>
<keyword evidence="2" id="KW-1185">Reference proteome</keyword>
<accession>A0A914PGT3</accession>
<evidence type="ECO:0000313" key="3">
    <source>
        <dbReference type="WBParaSite" id="PDA_v2.g13985.t1"/>
    </source>
</evidence>
<dbReference type="Proteomes" id="UP000887578">
    <property type="component" value="Unplaced"/>
</dbReference>
<feature type="region of interest" description="Disordered" evidence="1">
    <location>
        <begin position="1"/>
        <end position="44"/>
    </location>
</feature>
<sequence length="90" mass="10221">MPPKILLKRTPKNSTTSTPSESRPAAPKRSARNESGIRSEDVAKFRQLNFQRTLDSDNLFEDPSKKSNVKTPDFGLKEEKIKPGLFWTCK</sequence>